<evidence type="ECO:0000256" key="4">
    <source>
        <dbReference type="ARBA" id="ARBA00022990"/>
    </source>
</evidence>
<comment type="caution">
    <text evidence="9">The sequence shown here is derived from an EMBL/GenBank/DDBJ whole genome shotgun (WGS) entry which is preliminary data.</text>
</comment>
<evidence type="ECO:0000256" key="6">
    <source>
        <dbReference type="SAM" id="MobiDB-lite"/>
    </source>
</evidence>
<dbReference type="AlphaFoldDB" id="A0ABD1K4L8"/>
<dbReference type="InterPro" id="IPR011015">
    <property type="entry name" value="LEM/LEM-like_dom_sf"/>
</dbReference>
<evidence type="ECO:0000313" key="10">
    <source>
        <dbReference type="Proteomes" id="UP001591681"/>
    </source>
</evidence>
<evidence type="ECO:0000259" key="8">
    <source>
        <dbReference type="PROSITE" id="PS50955"/>
    </source>
</evidence>
<dbReference type="PANTHER" id="PTHR12019">
    <property type="entry name" value="LAMINA-ASSOCIATED POLYPEPTIDE THYMOPOIETIN"/>
    <property type="match status" value="1"/>
</dbReference>
<dbReference type="PANTHER" id="PTHR12019:SF21">
    <property type="entry name" value="THYMOPOIETIN A"/>
    <property type="match status" value="1"/>
</dbReference>
<dbReference type="PROSITE" id="PS50954">
    <property type="entry name" value="LEM"/>
    <property type="match status" value="1"/>
</dbReference>
<sequence>MAEFLEDPSVLTKEKLKSELLANDVPLPSGEQKKEVYVQLYLKNLTALNKKIPPQDPFSSDDELPTPVVSNRTRSSGRKAARKTDKPRPDEIDISGLSDEDLKEQLLKHGIDAGPIVASTRRLYEKKLEKALDGSATVTQSPPEPTTLKADSSQNGNTNSVQDHYSDKEEEESAPAEPAPEPEPEPAPVPVVSKAARSRGKTPVTVRTSSRRQNKVEEKVAAAEETVVAEEDVLKEMFPSQAATPTGISATCRKPIYGAAGRPVKPLNLWNEDTLVQRRTTYTETSSSILQGRPTPAASPAQGSSRLGRCLSLLLRLLVLLTVVAAVLYAYQHVDSEHISYVRGLLESTGIPALIAGGDDTAAADESSA</sequence>
<organism evidence="9 10">
    <name type="scientific">Coilia grayii</name>
    <name type="common">Gray's grenadier anchovy</name>
    <dbReference type="NCBI Taxonomy" id="363190"/>
    <lineage>
        <taxon>Eukaryota</taxon>
        <taxon>Metazoa</taxon>
        <taxon>Chordata</taxon>
        <taxon>Craniata</taxon>
        <taxon>Vertebrata</taxon>
        <taxon>Euteleostomi</taxon>
        <taxon>Actinopterygii</taxon>
        <taxon>Neopterygii</taxon>
        <taxon>Teleostei</taxon>
        <taxon>Clupei</taxon>
        <taxon>Clupeiformes</taxon>
        <taxon>Clupeoidei</taxon>
        <taxon>Engraulidae</taxon>
        <taxon>Coilinae</taxon>
        <taxon>Coilia</taxon>
    </lineage>
</organism>
<keyword evidence="2" id="KW-0488">Methylation</keyword>
<proteinExistence type="inferred from homology"/>
<dbReference type="SMART" id="SM01261">
    <property type="entry name" value="Thymopoietin"/>
    <property type="match status" value="1"/>
</dbReference>
<protein>
    <recommendedName>
        <fullName evidence="11">Thymopoietin b</fullName>
    </recommendedName>
</protein>
<dbReference type="SUPFAM" id="SSF63451">
    <property type="entry name" value="LEM domain"/>
    <property type="match status" value="2"/>
</dbReference>
<dbReference type="Pfam" id="PF03020">
    <property type="entry name" value="LEM"/>
    <property type="match status" value="1"/>
</dbReference>
<dbReference type="Gene3D" id="1.10.720.40">
    <property type="match status" value="2"/>
</dbReference>
<gene>
    <name evidence="9" type="ORF">ACEWY4_011379</name>
</gene>
<evidence type="ECO:0008006" key="11">
    <source>
        <dbReference type="Google" id="ProtNLM"/>
    </source>
</evidence>
<comment type="similarity">
    <text evidence="1">Belongs to the LEM family.</text>
</comment>
<feature type="region of interest" description="Disordered" evidence="6">
    <location>
        <begin position="284"/>
        <end position="304"/>
    </location>
</feature>
<dbReference type="InterPro" id="IPR013146">
    <property type="entry name" value="LEM-like_dom"/>
</dbReference>
<evidence type="ECO:0000313" key="9">
    <source>
        <dbReference type="EMBL" id="KAL2094067.1"/>
    </source>
</evidence>
<dbReference type="Proteomes" id="UP001591681">
    <property type="component" value="Unassembled WGS sequence"/>
</dbReference>
<dbReference type="Pfam" id="PF08198">
    <property type="entry name" value="Thymopoietin"/>
    <property type="match status" value="1"/>
</dbReference>
<dbReference type="InterPro" id="IPR051656">
    <property type="entry name" value="LEM_domain"/>
</dbReference>
<feature type="region of interest" description="Disordered" evidence="6">
    <location>
        <begin position="51"/>
        <end position="98"/>
    </location>
</feature>
<dbReference type="CDD" id="cd12940">
    <property type="entry name" value="LEM_LAP2_LEMD1"/>
    <property type="match status" value="1"/>
</dbReference>
<keyword evidence="5" id="KW-0238">DNA-binding</keyword>
<feature type="compositionally biased region" description="Polar residues" evidence="6">
    <location>
        <begin position="149"/>
        <end position="163"/>
    </location>
</feature>
<feature type="region of interest" description="Disordered" evidence="6">
    <location>
        <begin position="130"/>
        <end position="218"/>
    </location>
</feature>
<dbReference type="GO" id="GO:0003677">
    <property type="term" value="F:DNA binding"/>
    <property type="evidence" value="ECO:0007669"/>
    <property type="project" value="UniProtKB-KW"/>
</dbReference>
<dbReference type="PROSITE" id="PS50955">
    <property type="entry name" value="LEM_LIKE"/>
    <property type="match status" value="1"/>
</dbReference>
<dbReference type="EMBL" id="JBHFQA010000009">
    <property type="protein sequence ID" value="KAL2094067.1"/>
    <property type="molecule type" value="Genomic_DNA"/>
</dbReference>
<feature type="compositionally biased region" description="Basic and acidic residues" evidence="6">
    <location>
        <begin position="82"/>
        <end position="91"/>
    </location>
</feature>
<evidence type="ECO:0000256" key="1">
    <source>
        <dbReference type="ARBA" id="ARBA00007744"/>
    </source>
</evidence>
<dbReference type="CDD" id="cd12935">
    <property type="entry name" value="LEM_like"/>
    <property type="match status" value="1"/>
</dbReference>
<keyword evidence="10" id="KW-1185">Reference proteome</keyword>
<reference evidence="9 10" key="1">
    <citation type="submission" date="2024-09" db="EMBL/GenBank/DDBJ databases">
        <title>A chromosome-level genome assembly of Gray's grenadier anchovy, Coilia grayii.</title>
        <authorList>
            <person name="Fu Z."/>
        </authorList>
    </citation>
    <scope>NUCLEOTIDE SEQUENCE [LARGE SCALE GENOMIC DNA]</scope>
    <source>
        <strain evidence="9">G4</strain>
        <tissue evidence="9">Muscle</tissue>
    </source>
</reference>
<feature type="domain" description="LEM" evidence="7">
    <location>
        <begin position="91"/>
        <end position="135"/>
    </location>
</feature>
<keyword evidence="3" id="KW-0597">Phosphoprotein</keyword>
<keyword evidence="4" id="KW-0007">Acetylation</keyword>
<evidence type="ECO:0000256" key="3">
    <source>
        <dbReference type="ARBA" id="ARBA00022553"/>
    </source>
</evidence>
<dbReference type="InterPro" id="IPR003887">
    <property type="entry name" value="LEM_dom"/>
</dbReference>
<accession>A0ABD1K4L8</accession>
<dbReference type="GO" id="GO:0005635">
    <property type="term" value="C:nuclear envelope"/>
    <property type="evidence" value="ECO:0007669"/>
    <property type="project" value="UniProtKB-ARBA"/>
</dbReference>
<dbReference type="SMART" id="SM00540">
    <property type="entry name" value="LEM"/>
    <property type="match status" value="1"/>
</dbReference>
<name>A0ABD1K4L8_9TELE</name>
<evidence type="ECO:0000256" key="2">
    <source>
        <dbReference type="ARBA" id="ARBA00022481"/>
    </source>
</evidence>
<evidence type="ECO:0000259" key="7">
    <source>
        <dbReference type="PROSITE" id="PS50954"/>
    </source>
</evidence>
<feature type="compositionally biased region" description="Acidic residues" evidence="6">
    <location>
        <begin position="168"/>
        <end position="184"/>
    </location>
</feature>
<dbReference type="FunFam" id="1.10.720.40:FF:000001">
    <property type="entry name" value="LEM domain containing 2, isoform CRA_a"/>
    <property type="match status" value="2"/>
</dbReference>
<feature type="domain" description="LEM-like" evidence="8">
    <location>
        <begin position="5"/>
        <end position="48"/>
    </location>
</feature>
<evidence type="ECO:0000256" key="5">
    <source>
        <dbReference type="ARBA" id="ARBA00023125"/>
    </source>
</evidence>